<comment type="similarity">
    <text evidence="1">Belongs to the DeSI family.</text>
</comment>
<dbReference type="Pfam" id="PF05903">
    <property type="entry name" value="Peptidase_C97"/>
    <property type="match status" value="1"/>
</dbReference>
<proteinExistence type="inferred from homology"/>
<reference evidence="6" key="1">
    <citation type="submission" date="2024-02" db="EMBL/GenBank/DDBJ databases">
        <authorList>
            <consortium name="ELIXIR-Norway"/>
            <consortium name="Elixir Norway"/>
        </authorList>
    </citation>
    <scope>NUCLEOTIDE SEQUENCE</scope>
</reference>
<accession>A0ABP0UGH6</accession>
<protein>
    <recommendedName>
        <fullName evidence="5">PPPDE domain-containing protein</fullName>
    </recommendedName>
</protein>
<evidence type="ECO:0000313" key="6">
    <source>
        <dbReference type="EMBL" id="CAK9220705.1"/>
    </source>
</evidence>
<feature type="region of interest" description="Disordered" evidence="4">
    <location>
        <begin position="210"/>
        <end position="238"/>
    </location>
</feature>
<evidence type="ECO:0000256" key="2">
    <source>
        <dbReference type="ARBA" id="ARBA00022670"/>
    </source>
</evidence>
<dbReference type="Gene3D" id="3.90.1720.30">
    <property type="entry name" value="PPPDE domains"/>
    <property type="match status" value="1"/>
</dbReference>
<keyword evidence="3" id="KW-0378">Hydrolase</keyword>
<dbReference type="EMBL" id="OZ019895">
    <property type="protein sequence ID" value="CAK9220705.1"/>
    <property type="molecule type" value="Genomic_DNA"/>
</dbReference>
<sequence>MGEVILHVYDVTNSMNVQANSVIMNINKIMRDGIGIGGIFHSAVQVFDEEWSFGFCENGSGVFSCPPKKNPMYTYRESVPLGDTEMSVMQVNQILMELSREWPGCSYDLLSRNCNHFCEAFCAKLGVQKLPLWVNRFANVGDAAVEVAGSTMERLRQAKEEVLTRSKSAVRYMFGPAASTPAMSPDRLQESPAGVSGRLFPFSMSPSRLLSKDPAMSQQNGSEERHTTPGTNSVICLPWKGLADPLPTAKESSSS</sequence>
<dbReference type="PROSITE" id="PS51858">
    <property type="entry name" value="PPPDE"/>
    <property type="match status" value="1"/>
</dbReference>
<gene>
    <name evidence="6" type="ORF">CSSPTR1EN2_LOCUS15590</name>
</gene>
<evidence type="ECO:0000256" key="1">
    <source>
        <dbReference type="ARBA" id="ARBA00008140"/>
    </source>
</evidence>
<dbReference type="InterPro" id="IPR008580">
    <property type="entry name" value="PPPDE_dom"/>
</dbReference>
<name>A0ABP0UGH6_9BRYO</name>
<keyword evidence="2" id="KW-0645">Protease</keyword>
<keyword evidence="7" id="KW-1185">Reference proteome</keyword>
<dbReference type="Proteomes" id="UP001497512">
    <property type="component" value="Chromosome 3"/>
</dbReference>
<evidence type="ECO:0000256" key="3">
    <source>
        <dbReference type="ARBA" id="ARBA00022801"/>
    </source>
</evidence>
<evidence type="ECO:0000313" key="7">
    <source>
        <dbReference type="Proteomes" id="UP001497512"/>
    </source>
</evidence>
<organism evidence="6 7">
    <name type="scientific">Sphagnum troendelagicum</name>
    <dbReference type="NCBI Taxonomy" id="128251"/>
    <lineage>
        <taxon>Eukaryota</taxon>
        <taxon>Viridiplantae</taxon>
        <taxon>Streptophyta</taxon>
        <taxon>Embryophyta</taxon>
        <taxon>Bryophyta</taxon>
        <taxon>Sphagnophytina</taxon>
        <taxon>Sphagnopsida</taxon>
        <taxon>Sphagnales</taxon>
        <taxon>Sphagnaceae</taxon>
        <taxon>Sphagnum</taxon>
    </lineage>
</organism>
<evidence type="ECO:0000259" key="5">
    <source>
        <dbReference type="PROSITE" id="PS51858"/>
    </source>
</evidence>
<dbReference type="PANTHER" id="PTHR12378:SF9">
    <property type="entry name" value="OS06G0107000 PROTEIN"/>
    <property type="match status" value="1"/>
</dbReference>
<dbReference type="PANTHER" id="PTHR12378">
    <property type="entry name" value="DESUMOYLATING ISOPEPTIDASE"/>
    <property type="match status" value="1"/>
</dbReference>
<feature type="domain" description="PPPDE" evidence="5">
    <location>
        <begin position="2"/>
        <end position="149"/>
    </location>
</feature>
<dbReference type="InterPro" id="IPR042266">
    <property type="entry name" value="PPPDE_sf"/>
</dbReference>
<dbReference type="SMART" id="SM01179">
    <property type="entry name" value="DUF862"/>
    <property type="match status" value="1"/>
</dbReference>
<evidence type="ECO:0000256" key="4">
    <source>
        <dbReference type="SAM" id="MobiDB-lite"/>
    </source>
</evidence>